<keyword evidence="1" id="KW-0560">Oxidoreductase</keyword>
<evidence type="ECO:0000313" key="5">
    <source>
        <dbReference type="Proteomes" id="UP000035213"/>
    </source>
</evidence>
<dbReference type="RefSeq" id="WP_053327552.1">
    <property type="nucleotide sequence ID" value="NZ_CP009928.1"/>
</dbReference>
<organism evidence="4 5">
    <name type="scientific">Chryseobacterium gallinarum</name>
    <dbReference type="NCBI Taxonomy" id="1324352"/>
    <lineage>
        <taxon>Bacteria</taxon>
        <taxon>Pseudomonadati</taxon>
        <taxon>Bacteroidota</taxon>
        <taxon>Flavobacteriia</taxon>
        <taxon>Flavobacteriales</taxon>
        <taxon>Weeksellaceae</taxon>
        <taxon>Chryseobacterium group</taxon>
        <taxon>Chryseobacterium</taxon>
    </lineage>
</organism>
<proteinExistence type="predicted"/>
<protein>
    <submittedName>
        <fullName evidence="4">Monooxygenase</fullName>
    </submittedName>
</protein>
<name>A0A0G3M5U1_CHRGL</name>
<dbReference type="InterPro" id="IPR002938">
    <property type="entry name" value="FAD-bd"/>
</dbReference>
<feature type="domain" description="FAD-binding" evidence="3">
    <location>
        <begin position="4"/>
        <end position="325"/>
    </location>
</feature>
<sequence>MKNIAVVGAGISGLSMANYLEKHNLDYHIFERRKKEDLAGHGFLLPQEGLEYLSRIIDCQLLYEQGNFLEKYIQYSHNGKMLAEKNLDRVFAISRQALINILSQNISQEKITYGKTVTLYDIEKGKLQYKDGSYMNADFTIIADGSKSRIRGEVFKEETIRTVRESEVVNIVKNKDIARSISNDFMKFHHEKGGLTFGILKLSADTILWYSQFDNEKYKINECPPQNLKAYMLDIFNEWHSLIPSIILQSDYENVHLWHVYELEKLNPFYKDKIVFIGDAAHPLIPFTSQGVTSALKDCFALTEYLVEKRNIYDAFRKYEEERKPEIEIHIKNGRVLLNQFLLPLNQYTENILPISYK</sequence>
<reference evidence="4 5" key="1">
    <citation type="submission" date="2014-11" db="EMBL/GenBank/DDBJ databases">
        <authorList>
            <person name="Park G.-S."/>
            <person name="Hong S.-J."/>
            <person name="Jung B.K."/>
            <person name="Khan A.R."/>
            <person name="Kwak Y."/>
            <person name="Shin J.-H."/>
        </authorList>
    </citation>
    <scope>NUCLEOTIDE SEQUENCE [LARGE SCALE GENOMIC DNA]</scope>
    <source>
        <strain evidence="4 5">DSM 27622</strain>
    </source>
</reference>
<dbReference type="OrthoDB" id="9766816at2"/>
<dbReference type="AlphaFoldDB" id="A0A0G3M5U1"/>
<dbReference type="EMBL" id="CP009928">
    <property type="protein sequence ID" value="AKK72417.1"/>
    <property type="molecule type" value="Genomic_DNA"/>
</dbReference>
<dbReference type="Proteomes" id="UP000035213">
    <property type="component" value="Chromosome"/>
</dbReference>
<evidence type="ECO:0000259" key="3">
    <source>
        <dbReference type="Pfam" id="PF01494"/>
    </source>
</evidence>
<dbReference type="PATRIC" id="fig|1324352.5.peg.1481"/>
<dbReference type="PANTHER" id="PTHR13789">
    <property type="entry name" value="MONOOXYGENASE"/>
    <property type="match status" value="1"/>
</dbReference>
<dbReference type="GO" id="GO:0071949">
    <property type="term" value="F:FAD binding"/>
    <property type="evidence" value="ECO:0007669"/>
    <property type="project" value="InterPro"/>
</dbReference>
<dbReference type="Pfam" id="PF01494">
    <property type="entry name" value="FAD_binding_3"/>
    <property type="match status" value="1"/>
</dbReference>
<evidence type="ECO:0000256" key="1">
    <source>
        <dbReference type="ARBA" id="ARBA00023002"/>
    </source>
</evidence>
<dbReference type="GO" id="GO:0004497">
    <property type="term" value="F:monooxygenase activity"/>
    <property type="evidence" value="ECO:0007669"/>
    <property type="project" value="UniProtKB-KW"/>
</dbReference>
<dbReference type="InterPro" id="IPR036188">
    <property type="entry name" value="FAD/NAD-bd_sf"/>
</dbReference>
<dbReference type="PANTHER" id="PTHR13789:SF309">
    <property type="entry name" value="PUTATIVE (AFU_ORTHOLOGUE AFUA_6G14510)-RELATED"/>
    <property type="match status" value="1"/>
</dbReference>
<dbReference type="KEGG" id="cgn:OK18_07030"/>
<dbReference type="SUPFAM" id="SSF51905">
    <property type="entry name" value="FAD/NAD(P)-binding domain"/>
    <property type="match status" value="1"/>
</dbReference>
<evidence type="ECO:0000256" key="2">
    <source>
        <dbReference type="ARBA" id="ARBA00023033"/>
    </source>
</evidence>
<accession>A0A0G3M5U1</accession>
<evidence type="ECO:0000313" key="4">
    <source>
        <dbReference type="EMBL" id="AKK72417.1"/>
    </source>
</evidence>
<dbReference type="STRING" id="1324352.OK18_07030"/>
<keyword evidence="2 4" id="KW-0503">Monooxygenase</keyword>
<dbReference type="Gene3D" id="3.50.50.60">
    <property type="entry name" value="FAD/NAD(P)-binding domain"/>
    <property type="match status" value="1"/>
</dbReference>
<dbReference type="PRINTS" id="PR00420">
    <property type="entry name" value="RNGMNOXGNASE"/>
</dbReference>
<gene>
    <name evidence="4" type="ORF">OK18_07030</name>
</gene>
<dbReference type="InterPro" id="IPR050493">
    <property type="entry name" value="FAD-dep_Monooxygenase_BioMet"/>
</dbReference>